<evidence type="ECO:0000313" key="1">
    <source>
        <dbReference type="EMBL" id="KAF8376847.1"/>
    </source>
</evidence>
<dbReference type="EMBL" id="JABCRI010000030">
    <property type="protein sequence ID" value="KAF8376847.1"/>
    <property type="molecule type" value="Genomic_DNA"/>
</dbReference>
<organism evidence="1 2">
    <name type="scientific">Tetracentron sinense</name>
    <name type="common">Spur-leaf</name>
    <dbReference type="NCBI Taxonomy" id="13715"/>
    <lineage>
        <taxon>Eukaryota</taxon>
        <taxon>Viridiplantae</taxon>
        <taxon>Streptophyta</taxon>
        <taxon>Embryophyta</taxon>
        <taxon>Tracheophyta</taxon>
        <taxon>Spermatophyta</taxon>
        <taxon>Magnoliopsida</taxon>
        <taxon>Trochodendrales</taxon>
        <taxon>Trochodendraceae</taxon>
        <taxon>Tetracentron</taxon>
    </lineage>
</organism>
<dbReference type="AlphaFoldDB" id="A0A834YBA8"/>
<proteinExistence type="predicted"/>
<accession>A0A834YBA8</accession>
<dbReference type="Proteomes" id="UP000655225">
    <property type="component" value="Unassembled WGS sequence"/>
</dbReference>
<protein>
    <submittedName>
        <fullName evidence="1">Uncharacterized protein</fullName>
    </submittedName>
</protein>
<sequence length="261" mass="28281">MVKLAGEDGYRKAKIAGLQLQPGESSLSYRTEAHGSPWGCSGTALATPVGRISEGSRGDLQNTTSSVRVRGVVEIRRILIRNGGRRRGFGPFVGSKALKGTFRFEEGIGSKEVLRSRWTVGGLKVPDFIFSIHIDEIHIEMGWVRGYRSKVTYLHERLLSHPSSSGQQLTTVQPSCSVPIIFPGVAVSSRVVPRSSSPFLALIKFIIPSPAAAGSGICSSSSKFSSSCLTRILSGWIFNSGETKVHLSLFQSRSKPTDLYL</sequence>
<name>A0A834YBA8_TETSI</name>
<reference evidence="1 2" key="1">
    <citation type="submission" date="2020-04" db="EMBL/GenBank/DDBJ databases">
        <title>Plant Genome Project.</title>
        <authorList>
            <person name="Zhang R.-G."/>
        </authorList>
    </citation>
    <scope>NUCLEOTIDE SEQUENCE [LARGE SCALE GENOMIC DNA]</scope>
    <source>
        <strain evidence="1">YNK0</strain>
        <tissue evidence="1">Leaf</tissue>
    </source>
</reference>
<keyword evidence="2" id="KW-1185">Reference proteome</keyword>
<evidence type="ECO:0000313" key="2">
    <source>
        <dbReference type="Proteomes" id="UP000655225"/>
    </source>
</evidence>
<gene>
    <name evidence="1" type="ORF">HHK36_031481</name>
</gene>
<comment type="caution">
    <text evidence="1">The sequence shown here is derived from an EMBL/GenBank/DDBJ whole genome shotgun (WGS) entry which is preliminary data.</text>
</comment>